<keyword evidence="2" id="KW-0808">Transferase</keyword>
<dbReference type="CDD" id="cd04189">
    <property type="entry name" value="G1P_TT_long"/>
    <property type="match status" value="1"/>
</dbReference>
<gene>
    <name evidence="2" type="ORF">ETD96_04000</name>
</gene>
<dbReference type="InterPro" id="IPR005835">
    <property type="entry name" value="NTP_transferase_dom"/>
</dbReference>
<accession>A0A5S4H936</accession>
<dbReference type="OrthoDB" id="9801810at2"/>
<dbReference type="EC" id="2.7.7.24" evidence="2"/>
<dbReference type="RefSeq" id="WP_138634209.1">
    <property type="nucleotide sequence ID" value="NZ_VCKZ01000014.1"/>
</dbReference>
<protein>
    <submittedName>
        <fullName evidence="2">Glucose-1-phosphate thymidylyltransferase</fullName>
        <ecNumber evidence="2">2.7.7.24</ecNumber>
    </submittedName>
</protein>
<dbReference type="AlphaFoldDB" id="A0A5S4H936"/>
<evidence type="ECO:0000313" key="2">
    <source>
        <dbReference type="EMBL" id="TMR41753.1"/>
    </source>
</evidence>
<dbReference type="Proteomes" id="UP000305238">
    <property type="component" value="Unassembled WGS sequence"/>
</dbReference>
<dbReference type="Gene3D" id="2.160.10.10">
    <property type="entry name" value="Hexapeptide repeat proteins"/>
    <property type="match status" value="1"/>
</dbReference>
<dbReference type="EMBL" id="VCKZ01000014">
    <property type="protein sequence ID" value="TMR41753.1"/>
    <property type="molecule type" value="Genomic_DNA"/>
</dbReference>
<organism evidence="2 3">
    <name type="scientific">Actinomadura geliboluensis</name>
    <dbReference type="NCBI Taxonomy" id="882440"/>
    <lineage>
        <taxon>Bacteria</taxon>
        <taxon>Bacillati</taxon>
        <taxon>Actinomycetota</taxon>
        <taxon>Actinomycetes</taxon>
        <taxon>Streptosporangiales</taxon>
        <taxon>Thermomonosporaceae</taxon>
        <taxon>Actinomadura</taxon>
    </lineage>
</organism>
<dbReference type="NCBIfam" id="TIGR01208">
    <property type="entry name" value="rmlA_long"/>
    <property type="match status" value="1"/>
</dbReference>
<keyword evidence="2" id="KW-0548">Nucleotidyltransferase</keyword>
<dbReference type="InterPro" id="IPR005908">
    <property type="entry name" value="G1P_thy_trans_l"/>
</dbReference>
<dbReference type="SUPFAM" id="SSF53448">
    <property type="entry name" value="Nucleotide-diphospho-sugar transferases"/>
    <property type="match status" value="1"/>
</dbReference>
<proteinExistence type="predicted"/>
<dbReference type="PANTHER" id="PTHR42883:SF2">
    <property type="entry name" value="THYMIDYLYLTRANSFERASE"/>
    <property type="match status" value="1"/>
</dbReference>
<name>A0A5S4H936_9ACTN</name>
<dbReference type="GO" id="GO:0008879">
    <property type="term" value="F:glucose-1-phosphate thymidylyltransferase activity"/>
    <property type="evidence" value="ECO:0007669"/>
    <property type="project" value="UniProtKB-EC"/>
</dbReference>
<dbReference type="Pfam" id="PF00483">
    <property type="entry name" value="NTP_transferase"/>
    <property type="match status" value="1"/>
</dbReference>
<evidence type="ECO:0000313" key="3">
    <source>
        <dbReference type="Proteomes" id="UP000305238"/>
    </source>
</evidence>
<keyword evidence="3" id="KW-1185">Reference proteome</keyword>
<dbReference type="PANTHER" id="PTHR42883">
    <property type="entry name" value="GLUCOSE-1-PHOSPHATE THYMIDYLTRANSFERASE"/>
    <property type="match status" value="1"/>
</dbReference>
<evidence type="ECO:0000259" key="1">
    <source>
        <dbReference type="Pfam" id="PF00483"/>
    </source>
</evidence>
<reference evidence="2 3" key="1">
    <citation type="submission" date="2019-05" db="EMBL/GenBank/DDBJ databases">
        <title>Draft genome sequence of Actinomadura geliboluensis A8036.</title>
        <authorList>
            <person name="Saricaoglu S."/>
            <person name="Isik K."/>
        </authorList>
    </citation>
    <scope>NUCLEOTIDE SEQUENCE [LARGE SCALE GENOMIC DNA]</scope>
    <source>
        <strain evidence="2 3">A8036</strain>
    </source>
</reference>
<dbReference type="InterPro" id="IPR029044">
    <property type="entry name" value="Nucleotide-diphossugar_trans"/>
</dbReference>
<feature type="domain" description="Nucleotidyl transferase" evidence="1">
    <location>
        <begin position="2"/>
        <end position="236"/>
    </location>
</feature>
<dbReference type="Gene3D" id="3.90.550.10">
    <property type="entry name" value="Spore Coat Polysaccharide Biosynthesis Protein SpsA, Chain A"/>
    <property type="match status" value="1"/>
</dbReference>
<sequence length="355" mass="37581">MKALVLAGGTGSRLRPFSHSTPKQLVPVANKPVLLHGLESLRDAGITEIGVIHNAGHTAIPAAIGDGASLGVRVTYIPQDEPRGLAHCVLIARDFLGDDDFLMYLGDNVFADGLGAPVAQFRDESPDAQLVLVKVADPTEYGVAEIATDGRVLGLQEKPSEPRSNLAVTGAYFFTPAIHEAVRAIAPSWRNELEITDAVQWLVERDLNVRGHVCAGYWKDTGNVSDLLDCNRALLEKLRPGVRGRLDPLTQIGASVVVEAGATVIASRIDGPAIIGGGTAIVNSYIGPYTAVGSGCLVENAGVEDSILLDRSSVHGLRTVKGSLIGREAAVSLARHELRVHRLIVGDDSRLEVPA</sequence>
<comment type="caution">
    <text evidence="2">The sequence shown here is derived from an EMBL/GenBank/DDBJ whole genome shotgun (WGS) entry which is preliminary data.</text>
</comment>